<feature type="region of interest" description="Disordered" evidence="1">
    <location>
        <begin position="48"/>
        <end position="77"/>
    </location>
</feature>
<dbReference type="InterPro" id="IPR029063">
    <property type="entry name" value="SAM-dependent_MTases_sf"/>
</dbReference>
<dbReference type="Pfam" id="PF10294">
    <property type="entry name" value="Methyltransf_16"/>
    <property type="match status" value="1"/>
</dbReference>
<protein>
    <recommendedName>
        <fullName evidence="4">S-adenosyl-L-methionine-dependent methyltransferase</fullName>
    </recommendedName>
</protein>
<accession>A0A2H3J4F3</accession>
<dbReference type="STRING" id="742152.A0A2H3J4F3"/>
<evidence type="ECO:0000256" key="1">
    <source>
        <dbReference type="SAM" id="MobiDB-lite"/>
    </source>
</evidence>
<dbReference type="SUPFAM" id="SSF53335">
    <property type="entry name" value="S-adenosyl-L-methionine-dependent methyltransferases"/>
    <property type="match status" value="1"/>
</dbReference>
<dbReference type="GO" id="GO:0008757">
    <property type="term" value="F:S-adenosylmethionine-dependent methyltransferase activity"/>
    <property type="evidence" value="ECO:0007669"/>
    <property type="project" value="UniProtKB-ARBA"/>
</dbReference>
<dbReference type="EMBL" id="KB467909">
    <property type="protein sequence ID" value="PCH37120.1"/>
    <property type="molecule type" value="Genomic_DNA"/>
</dbReference>
<dbReference type="InterPro" id="IPR019410">
    <property type="entry name" value="Methyltransf_16"/>
</dbReference>
<dbReference type="Gene3D" id="3.40.50.150">
    <property type="entry name" value="Vaccinia Virus protein VP39"/>
    <property type="match status" value="1"/>
</dbReference>
<dbReference type="AlphaFoldDB" id="A0A2H3J4F3"/>
<dbReference type="CDD" id="cd02440">
    <property type="entry name" value="AdoMet_MTases"/>
    <property type="match status" value="1"/>
</dbReference>
<dbReference type="OrthoDB" id="433955at2759"/>
<name>A0A2H3J4F3_WOLCO</name>
<gene>
    <name evidence="2" type="ORF">WOLCODRAFT_109609</name>
</gene>
<dbReference type="PANTHER" id="PTHR14614">
    <property type="entry name" value="HEPATOCELLULAR CARCINOMA-ASSOCIATED ANTIGEN"/>
    <property type="match status" value="1"/>
</dbReference>
<evidence type="ECO:0000313" key="3">
    <source>
        <dbReference type="Proteomes" id="UP000218811"/>
    </source>
</evidence>
<proteinExistence type="predicted"/>
<evidence type="ECO:0000313" key="2">
    <source>
        <dbReference type="EMBL" id="PCH37120.1"/>
    </source>
</evidence>
<dbReference type="Proteomes" id="UP000218811">
    <property type="component" value="Unassembled WGS sequence"/>
</dbReference>
<reference evidence="2 3" key="1">
    <citation type="journal article" date="2012" name="Science">
        <title>The Paleozoic origin of enzymatic lignin decomposition reconstructed from 31 fungal genomes.</title>
        <authorList>
            <person name="Floudas D."/>
            <person name="Binder M."/>
            <person name="Riley R."/>
            <person name="Barry K."/>
            <person name="Blanchette R.A."/>
            <person name="Henrissat B."/>
            <person name="Martinez A.T."/>
            <person name="Otillar R."/>
            <person name="Spatafora J.W."/>
            <person name="Yadav J.S."/>
            <person name="Aerts A."/>
            <person name="Benoit I."/>
            <person name="Boyd A."/>
            <person name="Carlson A."/>
            <person name="Copeland A."/>
            <person name="Coutinho P.M."/>
            <person name="de Vries R.P."/>
            <person name="Ferreira P."/>
            <person name="Findley K."/>
            <person name="Foster B."/>
            <person name="Gaskell J."/>
            <person name="Glotzer D."/>
            <person name="Gorecki P."/>
            <person name="Heitman J."/>
            <person name="Hesse C."/>
            <person name="Hori C."/>
            <person name="Igarashi K."/>
            <person name="Jurgens J.A."/>
            <person name="Kallen N."/>
            <person name="Kersten P."/>
            <person name="Kohler A."/>
            <person name="Kuees U."/>
            <person name="Kumar T.K.A."/>
            <person name="Kuo A."/>
            <person name="LaButti K."/>
            <person name="Larrondo L.F."/>
            <person name="Lindquist E."/>
            <person name="Ling A."/>
            <person name="Lombard V."/>
            <person name="Lucas S."/>
            <person name="Lundell T."/>
            <person name="Martin R."/>
            <person name="McLaughlin D.J."/>
            <person name="Morgenstern I."/>
            <person name="Morin E."/>
            <person name="Murat C."/>
            <person name="Nagy L.G."/>
            <person name="Nolan M."/>
            <person name="Ohm R.A."/>
            <person name="Patyshakuliyeva A."/>
            <person name="Rokas A."/>
            <person name="Ruiz-Duenas F.J."/>
            <person name="Sabat G."/>
            <person name="Salamov A."/>
            <person name="Samejima M."/>
            <person name="Schmutz J."/>
            <person name="Slot J.C."/>
            <person name="St John F."/>
            <person name="Stenlid J."/>
            <person name="Sun H."/>
            <person name="Sun S."/>
            <person name="Syed K."/>
            <person name="Tsang A."/>
            <person name="Wiebenga A."/>
            <person name="Young D."/>
            <person name="Pisabarro A."/>
            <person name="Eastwood D.C."/>
            <person name="Martin F."/>
            <person name="Cullen D."/>
            <person name="Grigoriev I.V."/>
            <person name="Hibbett D.S."/>
        </authorList>
    </citation>
    <scope>NUCLEOTIDE SEQUENCE [LARGE SCALE GENOMIC DNA]</scope>
    <source>
        <strain evidence="2 3">MD-104</strain>
    </source>
</reference>
<evidence type="ECO:0008006" key="4">
    <source>
        <dbReference type="Google" id="ProtNLM"/>
    </source>
</evidence>
<keyword evidence="3" id="KW-1185">Reference proteome</keyword>
<organism evidence="2 3">
    <name type="scientific">Wolfiporia cocos (strain MD-104)</name>
    <name type="common">Brown rot fungus</name>
    <dbReference type="NCBI Taxonomy" id="742152"/>
    <lineage>
        <taxon>Eukaryota</taxon>
        <taxon>Fungi</taxon>
        <taxon>Dikarya</taxon>
        <taxon>Basidiomycota</taxon>
        <taxon>Agaricomycotina</taxon>
        <taxon>Agaricomycetes</taxon>
        <taxon>Polyporales</taxon>
        <taxon>Phaeolaceae</taxon>
        <taxon>Wolfiporia</taxon>
    </lineage>
</organism>
<dbReference type="OMA" id="VEYAYYK"/>
<sequence length="409" mass="44162">MRVSLNAPTSQLPPIGKIQHYPTEELTRALCYLRHIYNPEVRGIRRIHSKKTPNAIGAAPSTKSPTKHSSEDSGLDTLRSDSFERSYAIRWLTALVSKVQLSLDDQNDEADAAAEEALIQQAASLLAICAGAASAGALTRVFLFQHANGPIQVQLTDVPLENQDYASVGAQTWGSACLLAEMLAEAPEEFGLDRVREEGLRALELGAGTGLASVTLAKVLEAQAGAAASVVATDFHPSVLANLRNNIKANTAKSQSVTLFSHFLDWSQLAAMQTPPSPPFDEGFDVIVGADIIYETDHARWIKSCVEQLLRKPNANKSSQYPARFHLVIPLRPTHTLESNAIEEVFPRSSTLADLCESTNEAQPVLAMLSKDVIVCEADGDVGSRCGSGNEMTSLSLGWLLVHRRGPDC</sequence>